<feature type="active site" evidence="7">
    <location>
        <position position="130"/>
    </location>
</feature>
<evidence type="ECO:0000256" key="8">
    <source>
        <dbReference type="RuleBase" id="RU000416"/>
    </source>
</evidence>
<evidence type="ECO:0000256" key="1">
    <source>
        <dbReference type="ARBA" id="ARBA00011975"/>
    </source>
</evidence>
<dbReference type="Pfam" id="PF00145">
    <property type="entry name" value="DNA_methylase"/>
    <property type="match status" value="1"/>
</dbReference>
<dbReference type="Gene3D" id="3.90.120.10">
    <property type="entry name" value="DNA Methylase, subunit A, domain 2"/>
    <property type="match status" value="1"/>
</dbReference>
<dbReference type="PROSITE" id="PS51679">
    <property type="entry name" value="SAM_MT_C5"/>
    <property type="match status" value="1"/>
</dbReference>
<keyword evidence="2 7" id="KW-0489">Methyltransferase</keyword>
<keyword evidence="10" id="KW-1185">Reference proteome</keyword>
<comment type="catalytic activity">
    <reaction evidence="6">
        <text>a 2'-deoxycytidine in DNA + S-adenosyl-L-methionine = a 5-methyl-2'-deoxycytidine in DNA + S-adenosyl-L-homocysteine + H(+)</text>
        <dbReference type="Rhea" id="RHEA:13681"/>
        <dbReference type="Rhea" id="RHEA-COMP:11369"/>
        <dbReference type="Rhea" id="RHEA-COMP:11370"/>
        <dbReference type="ChEBI" id="CHEBI:15378"/>
        <dbReference type="ChEBI" id="CHEBI:57856"/>
        <dbReference type="ChEBI" id="CHEBI:59789"/>
        <dbReference type="ChEBI" id="CHEBI:85452"/>
        <dbReference type="ChEBI" id="CHEBI:85454"/>
        <dbReference type="EC" id="2.1.1.37"/>
    </reaction>
</comment>
<dbReference type="RefSeq" id="WP_222012526.1">
    <property type="nucleotide sequence ID" value="NZ_JABTXI010000020.1"/>
</dbReference>
<proteinExistence type="inferred from homology"/>
<evidence type="ECO:0000313" key="9">
    <source>
        <dbReference type="EMBL" id="MBY3594171.1"/>
    </source>
</evidence>
<evidence type="ECO:0000256" key="3">
    <source>
        <dbReference type="ARBA" id="ARBA00022679"/>
    </source>
</evidence>
<organism evidence="9 10">
    <name type="scientific">Rhizobium bangladeshense</name>
    <dbReference type="NCBI Taxonomy" id="1138189"/>
    <lineage>
        <taxon>Bacteria</taxon>
        <taxon>Pseudomonadati</taxon>
        <taxon>Pseudomonadota</taxon>
        <taxon>Alphaproteobacteria</taxon>
        <taxon>Hyphomicrobiales</taxon>
        <taxon>Rhizobiaceae</taxon>
        <taxon>Rhizobium/Agrobacterium group</taxon>
        <taxon>Rhizobium</taxon>
    </lineage>
</organism>
<evidence type="ECO:0000256" key="7">
    <source>
        <dbReference type="PROSITE-ProRule" id="PRU01016"/>
    </source>
</evidence>
<dbReference type="GO" id="GO:0032259">
    <property type="term" value="P:methylation"/>
    <property type="evidence" value="ECO:0007669"/>
    <property type="project" value="UniProtKB-KW"/>
</dbReference>
<dbReference type="PANTHER" id="PTHR10629">
    <property type="entry name" value="CYTOSINE-SPECIFIC METHYLTRANSFERASE"/>
    <property type="match status" value="1"/>
</dbReference>
<evidence type="ECO:0000256" key="6">
    <source>
        <dbReference type="ARBA" id="ARBA00047422"/>
    </source>
</evidence>
<dbReference type="Proteomes" id="UP000720124">
    <property type="component" value="Unassembled WGS sequence"/>
</dbReference>
<keyword evidence="4 7" id="KW-0949">S-adenosyl-L-methionine</keyword>
<accession>A0ABS7LRT5</accession>
<dbReference type="EC" id="2.1.1.37" evidence="1"/>
<evidence type="ECO:0000256" key="4">
    <source>
        <dbReference type="ARBA" id="ARBA00022691"/>
    </source>
</evidence>
<evidence type="ECO:0000256" key="2">
    <source>
        <dbReference type="ARBA" id="ARBA00022603"/>
    </source>
</evidence>
<protein>
    <recommendedName>
        <fullName evidence="1">DNA (cytosine-5-)-methyltransferase</fullName>
        <ecNumber evidence="1">2.1.1.37</ecNumber>
    </recommendedName>
</protein>
<evidence type="ECO:0000313" key="10">
    <source>
        <dbReference type="Proteomes" id="UP000720124"/>
    </source>
</evidence>
<comment type="caution">
    <text evidence="9">The sequence shown here is derived from an EMBL/GenBank/DDBJ whole genome shotgun (WGS) entry which is preliminary data.</text>
</comment>
<name>A0ABS7LRT5_9HYPH</name>
<dbReference type="PRINTS" id="PR00105">
    <property type="entry name" value="C5METTRFRASE"/>
</dbReference>
<gene>
    <name evidence="9" type="ORF">HJA87_30545</name>
</gene>
<dbReference type="SUPFAM" id="SSF53335">
    <property type="entry name" value="S-adenosyl-L-methionine-dependent methyltransferases"/>
    <property type="match status" value="1"/>
</dbReference>
<dbReference type="Gene3D" id="3.40.50.150">
    <property type="entry name" value="Vaccinia Virus protein VP39"/>
    <property type="match status" value="1"/>
</dbReference>
<dbReference type="InterPro" id="IPR001525">
    <property type="entry name" value="C5_MeTfrase"/>
</dbReference>
<dbReference type="EMBL" id="JABTXI010000020">
    <property type="protein sequence ID" value="MBY3594171.1"/>
    <property type="molecule type" value="Genomic_DNA"/>
</dbReference>
<dbReference type="PANTHER" id="PTHR10629:SF52">
    <property type="entry name" value="DNA (CYTOSINE-5)-METHYLTRANSFERASE 1"/>
    <property type="match status" value="1"/>
</dbReference>
<comment type="similarity">
    <text evidence="7 8">Belongs to the class I-like SAM-binding methyltransferase superfamily. C5-methyltransferase family.</text>
</comment>
<dbReference type="InterPro" id="IPR050390">
    <property type="entry name" value="C5-Methyltransferase"/>
</dbReference>
<dbReference type="GO" id="GO:0008168">
    <property type="term" value="F:methyltransferase activity"/>
    <property type="evidence" value="ECO:0007669"/>
    <property type="project" value="UniProtKB-KW"/>
</dbReference>
<keyword evidence="5" id="KW-0680">Restriction system</keyword>
<sequence length="506" mass="56119">MVGPVQIVDLFSGPGGLSEGFAAAKDARHKSAYEIGISIEKDKAAHRTLRLRAFLRKFPEIPDEYYRWLKIGGDQPTWSEIYPDEWKKASNEAICAELGLAETTALLSSAIAEINRAAKGRTVLIGGPPCQAYSLVGRARNRGKKDYVPAKDQRHYLYREYCRVLNELSPAVFVMENVKGMLSSTVEGLAIFGQVVNDLKNSGPGYRLYTISGDDNDELLPSHFLLQAEDYGVPQARHRVIIVGVRADIALRLPRGFSPKLIKSEKAVTVADVLSNLPRLRSGLSRDDNEAAWKEAMASAISQVRRASSDYQGEKPEAFHAALGEVEARLASGTAPARWSSVRTTLPASIPFKLRAFLNDSRLSALHGHETRGHMPSDLSRYLFAACYAVAEGSSPKASRFPTDIAPEHANWKSGKFDDRFRVQRWHHPSSTVTSHISKDGHYFIHPDPTQCRSLTVREAARLQTFPDNYVFLGNRTEQYIQVGNAVPPFLALQIAEAVLPIFDYV</sequence>
<reference evidence="9 10" key="1">
    <citation type="submission" date="2020-06" db="EMBL/GenBank/DDBJ databases">
        <title>Global-level population genomics: horizontal gene transfer, symbiosis and evolution in Rhizobia.</title>
        <authorList>
            <person name="Gai Y."/>
        </authorList>
    </citation>
    <scope>NUCLEOTIDE SEQUENCE [LARGE SCALE GENOMIC DNA]</scope>
    <source>
        <strain evidence="9 10">PLR6_1b</strain>
    </source>
</reference>
<dbReference type="InterPro" id="IPR029063">
    <property type="entry name" value="SAM-dependent_MTases_sf"/>
</dbReference>
<dbReference type="NCBIfam" id="TIGR00675">
    <property type="entry name" value="dcm"/>
    <property type="match status" value="1"/>
</dbReference>
<evidence type="ECO:0000256" key="5">
    <source>
        <dbReference type="ARBA" id="ARBA00022747"/>
    </source>
</evidence>
<keyword evidence="3 7" id="KW-0808">Transferase</keyword>